<accession>A0A8S3TRW8</accession>
<reference evidence="2" key="1">
    <citation type="submission" date="2021-03" db="EMBL/GenBank/DDBJ databases">
        <authorList>
            <person name="Bekaert M."/>
        </authorList>
    </citation>
    <scope>NUCLEOTIDE SEQUENCE</scope>
</reference>
<comment type="caution">
    <text evidence="2">The sequence shown here is derived from an EMBL/GenBank/DDBJ whole genome shotgun (WGS) entry which is preliminary data.</text>
</comment>
<keyword evidence="1" id="KW-0175">Coiled coil</keyword>
<organism evidence="2 3">
    <name type="scientific">Mytilus edulis</name>
    <name type="common">Blue mussel</name>
    <dbReference type="NCBI Taxonomy" id="6550"/>
    <lineage>
        <taxon>Eukaryota</taxon>
        <taxon>Metazoa</taxon>
        <taxon>Spiralia</taxon>
        <taxon>Lophotrochozoa</taxon>
        <taxon>Mollusca</taxon>
        <taxon>Bivalvia</taxon>
        <taxon>Autobranchia</taxon>
        <taxon>Pteriomorphia</taxon>
        <taxon>Mytilida</taxon>
        <taxon>Mytiloidea</taxon>
        <taxon>Mytilidae</taxon>
        <taxon>Mytilinae</taxon>
        <taxon>Mytilus</taxon>
    </lineage>
</organism>
<evidence type="ECO:0000256" key="1">
    <source>
        <dbReference type="SAM" id="Coils"/>
    </source>
</evidence>
<gene>
    <name evidence="2" type="ORF">MEDL_48841</name>
</gene>
<keyword evidence="3" id="KW-1185">Reference proteome</keyword>
<protein>
    <submittedName>
        <fullName evidence="2">Uncharacterized protein</fullName>
    </submittedName>
</protein>
<dbReference type="Proteomes" id="UP000683360">
    <property type="component" value="Unassembled WGS sequence"/>
</dbReference>
<sequence>MPCCDECISQRHSKCIGISSLASVVEKTNIEKSKDYVGKDINFILNFLDKLAHNKSENIQRGEKQYQNIKASISEIRVEINKHLDNLEKKICKEADTVWGQEKSKLTDFIKEIEEQKKRLNEMQDDLRTVQKHTSKLQSFLGLHQIEQQVHQCQRYVDEQNETVREVDIKLKQNDEIQILRKVQSLTSLGEVKVDETEITLRKEASFDREGQVELQYQPNINNMTMTIETKIQINVKDFTMISDMICLLDGRIIVVESGGISILTSDGKLRNNYLLIMNPGMSH</sequence>
<feature type="coiled-coil region" evidence="1">
    <location>
        <begin position="103"/>
        <end position="133"/>
    </location>
</feature>
<dbReference type="EMBL" id="CAJPWZ010002349">
    <property type="protein sequence ID" value="CAG2236328.1"/>
    <property type="molecule type" value="Genomic_DNA"/>
</dbReference>
<dbReference type="OrthoDB" id="6046813at2759"/>
<proteinExistence type="predicted"/>
<evidence type="ECO:0000313" key="2">
    <source>
        <dbReference type="EMBL" id="CAG2236328.1"/>
    </source>
</evidence>
<dbReference type="AlphaFoldDB" id="A0A8S3TRW8"/>
<name>A0A8S3TRW8_MYTED</name>
<evidence type="ECO:0000313" key="3">
    <source>
        <dbReference type="Proteomes" id="UP000683360"/>
    </source>
</evidence>